<feature type="repeat" description="WD" evidence="3">
    <location>
        <begin position="59"/>
        <end position="100"/>
    </location>
</feature>
<evidence type="ECO:0000313" key="6">
    <source>
        <dbReference type="Proteomes" id="UP001212997"/>
    </source>
</evidence>
<dbReference type="GO" id="GO:0048188">
    <property type="term" value="C:Set1C/COMPASS complex"/>
    <property type="evidence" value="ECO:0007669"/>
    <property type="project" value="TreeGrafter"/>
</dbReference>
<evidence type="ECO:0000256" key="3">
    <source>
        <dbReference type="PROSITE-ProRule" id="PRU00221"/>
    </source>
</evidence>
<keyword evidence="6" id="KW-1185">Reference proteome</keyword>
<evidence type="ECO:0000256" key="4">
    <source>
        <dbReference type="SAM" id="MobiDB-lite"/>
    </source>
</evidence>
<dbReference type="SUPFAM" id="SSF50978">
    <property type="entry name" value="WD40 repeat-like"/>
    <property type="match status" value="1"/>
</dbReference>
<dbReference type="InterPro" id="IPR020472">
    <property type="entry name" value="WD40_PAC1"/>
</dbReference>
<keyword evidence="1 3" id="KW-0853">WD repeat</keyword>
<dbReference type="InterPro" id="IPR019775">
    <property type="entry name" value="WD40_repeat_CS"/>
</dbReference>
<proteinExistence type="predicted"/>
<dbReference type="Gene3D" id="2.130.10.10">
    <property type="entry name" value="YVTN repeat-like/Quinoprotein amine dehydrogenase"/>
    <property type="match status" value="1"/>
</dbReference>
<comment type="caution">
    <text evidence="5">The sequence shown here is derived from an EMBL/GenBank/DDBJ whole genome shotgun (WGS) entry which is preliminary data.</text>
</comment>
<dbReference type="EMBL" id="JANAWD010000680">
    <property type="protein sequence ID" value="KAJ3476674.1"/>
    <property type="molecule type" value="Genomic_DNA"/>
</dbReference>
<protein>
    <submittedName>
        <fullName evidence="5">Uncharacterized protein</fullName>
    </submittedName>
</protein>
<dbReference type="AlphaFoldDB" id="A0AAD5USJ1"/>
<feature type="repeat" description="WD" evidence="3">
    <location>
        <begin position="101"/>
        <end position="142"/>
    </location>
</feature>
<dbReference type="PRINTS" id="PR00320">
    <property type="entry name" value="GPROTEINBRPT"/>
</dbReference>
<evidence type="ECO:0000256" key="1">
    <source>
        <dbReference type="ARBA" id="ARBA00022574"/>
    </source>
</evidence>
<feature type="compositionally biased region" description="Polar residues" evidence="4">
    <location>
        <begin position="19"/>
        <end position="33"/>
    </location>
</feature>
<dbReference type="SMART" id="SM00320">
    <property type="entry name" value="WD40"/>
    <property type="match status" value="3"/>
</dbReference>
<dbReference type="Proteomes" id="UP001212997">
    <property type="component" value="Unassembled WGS sequence"/>
</dbReference>
<feature type="region of interest" description="Disordered" evidence="4">
    <location>
        <begin position="1"/>
        <end position="54"/>
    </location>
</feature>
<dbReference type="PROSITE" id="PS50294">
    <property type="entry name" value="WD_REPEATS_REGION"/>
    <property type="match status" value="3"/>
</dbReference>
<evidence type="ECO:0000256" key="2">
    <source>
        <dbReference type="ARBA" id="ARBA00022737"/>
    </source>
</evidence>
<dbReference type="Pfam" id="PF00400">
    <property type="entry name" value="WD40"/>
    <property type="match status" value="3"/>
</dbReference>
<name>A0AAD5USJ1_9APHY</name>
<dbReference type="PANTHER" id="PTHR22847">
    <property type="entry name" value="WD40 REPEAT PROTEIN"/>
    <property type="match status" value="1"/>
</dbReference>
<accession>A0AAD5USJ1</accession>
<keyword evidence="2" id="KW-0677">Repeat</keyword>
<dbReference type="PROSITE" id="PS00678">
    <property type="entry name" value="WD_REPEATS_1"/>
    <property type="match status" value="2"/>
</dbReference>
<evidence type="ECO:0000313" key="5">
    <source>
        <dbReference type="EMBL" id="KAJ3476674.1"/>
    </source>
</evidence>
<feature type="repeat" description="WD" evidence="3">
    <location>
        <begin position="143"/>
        <end position="184"/>
    </location>
</feature>
<dbReference type="GO" id="GO:0042393">
    <property type="term" value="F:histone binding"/>
    <property type="evidence" value="ECO:0007669"/>
    <property type="project" value="TreeGrafter"/>
</dbReference>
<dbReference type="PANTHER" id="PTHR22847:SF637">
    <property type="entry name" value="WD REPEAT DOMAIN 5B"/>
    <property type="match status" value="1"/>
</dbReference>
<dbReference type="PROSITE" id="PS50082">
    <property type="entry name" value="WD_REPEATS_2"/>
    <property type="match status" value="3"/>
</dbReference>
<dbReference type="InterPro" id="IPR015943">
    <property type="entry name" value="WD40/YVTN_repeat-like_dom_sf"/>
</dbReference>
<reference evidence="5" key="1">
    <citation type="submission" date="2022-07" db="EMBL/GenBank/DDBJ databases">
        <title>Genome Sequence of Physisporinus lineatus.</title>
        <authorList>
            <person name="Buettner E."/>
        </authorList>
    </citation>
    <scope>NUCLEOTIDE SEQUENCE</scope>
    <source>
        <strain evidence="5">VT162</strain>
    </source>
</reference>
<dbReference type="InterPro" id="IPR001680">
    <property type="entry name" value="WD40_rpt"/>
</dbReference>
<gene>
    <name evidence="5" type="ORF">NLI96_g10998</name>
</gene>
<dbReference type="CDD" id="cd00200">
    <property type="entry name" value="WD40"/>
    <property type="match status" value="1"/>
</dbReference>
<dbReference type="InterPro" id="IPR036322">
    <property type="entry name" value="WD40_repeat_dom_sf"/>
</dbReference>
<sequence length="185" mass="20026">MDIDLPETSKRGQERGYSQPMNQAQQPGPSTVEGSEKPQVEAKGSLSPTGPAYRQTMIMGGHRRSISSIKFNPDGTILASGASDKHLKLWDVTHGELLRSFEGHTEGISDVAWSANGEFIASASDDKTIRIWSMEGAGEVKIFKGHTNFVFCVNFNPQSNLLVSGGFDETVKIWDVAQGSDPSSP</sequence>
<organism evidence="5 6">
    <name type="scientific">Meripilus lineatus</name>
    <dbReference type="NCBI Taxonomy" id="2056292"/>
    <lineage>
        <taxon>Eukaryota</taxon>
        <taxon>Fungi</taxon>
        <taxon>Dikarya</taxon>
        <taxon>Basidiomycota</taxon>
        <taxon>Agaricomycotina</taxon>
        <taxon>Agaricomycetes</taxon>
        <taxon>Polyporales</taxon>
        <taxon>Meripilaceae</taxon>
        <taxon>Meripilus</taxon>
    </lineage>
</organism>